<evidence type="ECO:0000313" key="2">
    <source>
        <dbReference type="Proteomes" id="UP000245119"/>
    </source>
</evidence>
<dbReference type="AlphaFoldDB" id="A0A2T7NZZ3"/>
<accession>A0A2T7NZZ3</accession>
<comment type="caution">
    <text evidence="1">The sequence shown here is derived from an EMBL/GenBank/DDBJ whole genome shotgun (WGS) entry which is preliminary data.</text>
</comment>
<reference evidence="1 2" key="1">
    <citation type="submission" date="2018-04" db="EMBL/GenBank/DDBJ databases">
        <title>The genome of golden apple snail Pomacea canaliculata provides insight into stress tolerance and invasive adaptation.</title>
        <authorList>
            <person name="Liu C."/>
            <person name="Liu B."/>
            <person name="Ren Y."/>
            <person name="Zhang Y."/>
            <person name="Wang H."/>
            <person name="Li S."/>
            <person name="Jiang F."/>
            <person name="Yin L."/>
            <person name="Zhang G."/>
            <person name="Qian W."/>
            <person name="Fan W."/>
        </authorList>
    </citation>
    <scope>NUCLEOTIDE SEQUENCE [LARGE SCALE GENOMIC DNA]</scope>
    <source>
        <strain evidence="1">SZHN2017</strain>
        <tissue evidence="1">Muscle</tissue>
    </source>
</reference>
<dbReference type="Proteomes" id="UP000245119">
    <property type="component" value="Linkage Group LG8"/>
</dbReference>
<organism evidence="1 2">
    <name type="scientific">Pomacea canaliculata</name>
    <name type="common">Golden apple snail</name>
    <dbReference type="NCBI Taxonomy" id="400727"/>
    <lineage>
        <taxon>Eukaryota</taxon>
        <taxon>Metazoa</taxon>
        <taxon>Spiralia</taxon>
        <taxon>Lophotrochozoa</taxon>
        <taxon>Mollusca</taxon>
        <taxon>Gastropoda</taxon>
        <taxon>Caenogastropoda</taxon>
        <taxon>Architaenioglossa</taxon>
        <taxon>Ampullarioidea</taxon>
        <taxon>Ampullariidae</taxon>
        <taxon>Pomacea</taxon>
    </lineage>
</organism>
<name>A0A2T7NZZ3_POMCA</name>
<protein>
    <submittedName>
        <fullName evidence="1">Uncharacterized protein</fullName>
    </submittedName>
</protein>
<gene>
    <name evidence="1" type="ORF">C0Q70_14410</name>
</gene>
<proteinExistence type="predicted"/>
<keyword evidence="2" id="KW-1185">Reference proteome</keyword>
<dbReference type="EMBL" id="PZQS01000008">
    <property type="protein sequence ID" value="PVD26732.1"/>
    <property type="molecule type" value="Genomic_DNA"/>
</dbReference>
<sequence>MTGQTEYVCYGELGHYLYQFSGDKVKVEFPCKFNAIRNQVCGDYQITFTPGNAWNGVRYLTYSAWLGVTRLSDDKAWYGRTTIKIAGQYVKEMQCQGSTNRQPYNKKGGDLELADIFDVSIASDGLSVIVTEKNNVFSLEFGLYEVSGDRQSSSDWKFICNAANVKLVPYPQQLCGNGTNNYVRKRTDKMSIIKDEEAAVIYDVFTNPTITQYDTINPLCEEAQGYIINSCVNDTAREEAVALCWRTVGSAGHRQCLSKYTYDPMQVFTKCVDWACSGFPSPAKDIKKNCNALAEAVDDCREFPGLKTKIDKAHCYSGLRWVLDGEEEGCPQ</sequence>
<evidence type="ECO:0000313" key="1">
    <source>
        <dbReference type="EMBL" id="PVD26732.1"/>
    </source>
</evidence>